<dbReference type="Pfam" id="PF13466">
    <property type="entry name" value="STAS_2"/>
    <property type="match status" value="1"/>
</dbReference>
<dbReference type="EMBL" id="JACCFK010000002">
    <property type="protein sequence ID" value="NYI92561.1"/>
    <property type="molecule type" value="Genomic_DNA"/>
</dbReference>
<dbReference type="InterPro" id="IPR058548">
    <property type="entry name" value="MlaB-like_STAS"/>
</dbReference>
<dbReference type="InterPro" id="IPR002645">
    <property type="entry name" value="STAS_dom"/>
</dbReference>
<gene>
    <name evidence="2" type="ORF">HNR02_005936</name>
</gene>
<proteinExistence type="predicted"/>
<organism evidence="2 3">
    <name type="scientific">Amycolatopsis endophytica</name>
    <dbReference type="NCBI Taxonomy" id="860233"/>
    <lineage>
        <taxon>Bacteria</taxon>
        <taxon>Bacillati</taxon>
        <taxon>Actinomycetota</taxon>
        <taxon>Actinomycetes</taxon>
        <taxon>Pseudonocardiales</taxon>
        <taxon>Pseudonocardiaceae</taxon>
        <taxon>Amycolatopsis</taxon>
    </lineage>
</organism>
<dbReference type="SUPFAM" id="SSF52091">
    <property type="entry name" value="SpoIIaa-like"/>
    <property type="match status" value="1"/>
</dbReference>
<dbReference type="PROSITE" id="PS50801">
    <property type="entry name" value="STAS"/>
    <property type="match status" value="1"/>
</dbReference>
<accession>A0A853BD17</accession>
<sequence length="108" mass="11847">MTALRAIWTTPDPRTLRGALSGDLDQVTGDDLLTELTAQLTPGLDDVRLDCGTLGHCDSYGLSILLMIARRVRASGANLHLDERPPELERLLHQTRTLDFLTARAPAE</sequence>
<protein>
    <submittedName>
        <fullName evidence="2">Anti-anti-sigma factor</fullName>
    </submittedName>
</protein>
<reference evidence="2 3" key="1">
    <citation type="submission" date="2020-07" db="EMBL/GenBank/DDBJ databases">
        <title>Sequencing the genomes of 1000 actinobacteria strains.</title>
        <authorList>
            <person name="Klenk H.-P."/>
        </authorList>
    </citation>
    <scope>NUCLEOTIDE SEQUENCE [LARGE SCALE GENOMIC DNA]</scope>
    <source>
        <strain evidence="2 3">DSM 104006</strain>
    </source>
</reference>
<dbReference type="Gene3D" id="3.30.750.24">
    <property type="entry name" value="STAS domain"/>
    <property type="match status" value="1"/>
</dbReference>
<keyword evidence="3" id="KW-1185">Reference proteome</keyword>
<name>A0A853BD17_9PSEU</name>
<comment type="caution">
    <text evidence="2">The sequence shown here is derived from an EMBL/GenBank/DDBJ whole genome shotgun (WGS) entry which is preliminary data.</text>
</comment>
<evidence type="ECO:0000313" key="3">
    <source>
        <dbReference type="Proteomes" id="UP000549616"/>
    </source>
</evidence>
<dbReference type="InterPro" id="IPR036513">
    <property type="entry name" value="STAS_dom_sf"/>
</dbReference>
<dbReference type="CDD" id="cd07043">
    <property type="entry name" value="STAS_anti-anti-sigma_factors"/>
    <property type="match status" value="1"/>
</dbReference>
<dbReference type="AlphaFoldDB" id="A0A853BD17"/>
<dbReference type="RefSeq" id="WP_179776880.1">
    <property type="nucleotide sequence ID" value="NZ_JACCFK010000002.1"/>
</dbReference>
<dbReference type="Proteomes" id="UP000549616">
    <property type="component" value="Unassembled WGS sequence"/>
</dbReference>
<evidence type="ECO:0000259" key="1">
    <source>
        <dbReference type="PROSITE" id="PS50801"/>
    </source>
</evidence>
<evidence type="ECO:0000313" key="2">
    <source>
        <dbReference type="EMBL" id="NYI92561.1"/>
    </source>
</evidence>
<feature type="domain" description="STAS" evidence="1">
    <location>
        <begin position="20"/>
        <end position="108"/>
    </location>
</feature>